<evidence type="ECO:0000256" key="2">
    <source>
        <dbReference type="ARBA" id="ARBA00035108"/>
    </source>
</evidence>
<name>A0A1G8SP54_9RHOB</name>
<organism evidence="4 5">
    <name type="scientific">Salipiger marinus</name>
    <dbReference type="NCBI Taxonomy" id="555512"/>
    <lineage>
        <taxon>Bacteria</taxon>
        <taxon>Pseudomonadati</taxon>
        <taxon>Pseudomonadota</taxon>
        <taxon>Alphaproteobacteria</taxon>
        <taxon>Rhodobacterales</taxon>
        <taxon>Roseobacteraceae</taxon>
        <taxon>Salipiger</taxon>
    </lineage>
</organism>
<dbReference type="PANTHER" id="PTHR36852">
    <property type="entry name" value="PROTEIN GVPL 2"/>
    <property type="match status" value="1"/>
</dbReference>
<evidence type="ECO:0000256" key="1">
    <source>
        <dbReference type="ARBA" id="ARBA00022987"/>
    </source>
</evidence>
<dbReference type="PANTHER" id="PTHR36852:SF1">
    <property type="entry name" value="PROTEIN GVPL 2"/>
    <property type="match status" value="1"/>
</dbReference>
<dbReference type="Proteomes" id="UP000199093">
    <property type="component" value="Unassembled WGS sequence"/>
</dbReference>
<dbReference type="GO" id="GO:0031412">
    <property type="term" value="P:gas vesicle organization"/>
    <property type="evidence" value="ECO:0007669"/>
    <property type="project" value="InterPro"/>
</dbReference>
<dbReference type="GO" id="GO:0031411">
    <property type="term" value="C:gas vesicle"/>
    <property type="evidence" value="ECO:0007669"/>
    <property type="project" value="UniProtKB-SubCell"/>
</dbReference>
<dbReference type="EMBL" id="FNEJ01000025">
    <property type="protein sequence ID" value="SDJ30944.1"/>
    <property type="molecule type" value="Genomic_DNA"/>
</dbReference>
<dbReference type="Pfam" id="PF06386">
    <property type="entry name" value="GvpL_GvpF"/>
    <property type="match status" value="1"/>
</dbReference>
<gene>
    <name evidence="4" type="ORF">SAMN04487993_102565</name>
</gene>
<dbReference type="AlphaFoldDB" id="A0A1G8SP54"/>
<dbReference type="STRING" id="555512.SAMN04487993_102565"/>
<keyword evidence="1" id="KW-0304">Gas vesicle</keyword>
<dbReference type="InterPro" id="IPR009430">
    <property type="entry name" value="GvpL/GvpF"/>
</dbReference>
<evidence type="ECO:0000313" key="5">
    <source>
        <dbReference type="Proteomes" id="UP000199093"/>
    </source>
</evidence>
<sequence length="227" mass="24331">MTPVCLHGVIFPADTPAEAPAHRQVPLGPVSALVSDLTTPPGEPDGLHAVLAHDLLLGLYLKTGPVLPVRLGTCFSDGAALQAAITPQLPNLELQLRKMSGLAEYALVVEEAPLTPVQPLPQPANGRDFLRARKQLRDTRSFEAEARATDLRHLRSHASALAKDCDLRPVMAPRLLSLSLLMDPVAATLLQTSLPDWSAASEMSARLTGPFPPYSFANLPMEDMTDA</sequence>
<evidence type="ECO:0000256" key="3">
    <source>
        <dbReference type="ARBA" id="ARBA00035643"/>
    </source>
</evidence>
<comment type="similarity">
    <text evidence="3">Belongs to the gas vesicle GvpF/GvpL family.</text>
</comment>
<keyword evidence="5" id="KW-1185">Reference proteome</keyword>
<protein>
    <submittedName>
        <fullName evidence="4">Gas vesicle synthesis protein GvpL/GvpF</fullName>
    </submittedName>
</protein>
<dbReference type="RefSeq" id="WP_165616900.1">
    <property type="nucleotide sequence ID" value="NZ_FNEJ01000025.1"/>
</dbReference>
<proteinExistence type="inferred from homology"/>
<reference evidence="4 5" key="1">
    <citation type="submission" date="2016-10" db="EMBL/GenBank/DDBJ databases">
        <authorList>
            <person name="de Groot N.N."/>
        </authorList>
    </citation>
    <scope>NUCLEOTIDE SEQUENCE [LARGE SCALE GENOMIC DNA]</scope>
    <source>
        <strain evidence="4 5">DSM 26424</strain>
    </source>
</reference>
<comment type="subcellular location">
    <subcellularLocation>
        <location evidence="2">Gas vesicle</location>
    </subcellularLocation>
</comment>
<accession>A0A1G8SP54</accession>
<evidence type="ECO:0000313" key="4">
    <source>
        <dbReference type="EMBL" id="SDJ30944.1"/>
    </source>
</evidence>